<dbReference type="PANTHER" id="PTHR38588">
    <property type="entry name" value="BLL0334 PROTEIN"/>
    <property type="match status" value="1"/>
</dbReference>
<dbReference type="PANTHER" id="PTHR38588:SF1">
    <property type="entry name" value="BLL0334 PROTEIN"/>
    <property type="match status" value="1"/>
</dbReference>
<keyword evidence="2" id="KW-1185">Reference proteome</keyword>
<evidence type="ECO:0000313" key="2">
    <source>
        <dbReference type="Proteomes" id="UP000773614"/>
    </source>
</evidence>
<name>A0A964T382_9HYPH</name>
<dbReference type="InterPro" id="IPR010419">
    <property type="entry name" value="CO_DH_gsu"/>
</dbReference>
<dbReference type="OrthoDB" id="838646at2"/>
<proteinExistence type="predicted"/>
<comment type="caution">
    <text evidence="1">The sequence shown here is derived from an EMBL/GenBank/DDBJ whole genome shotgun (WGS) entry which is preliminary data.</text>
</comment>
<accession>A0A964T382</accession>
<dbReference type="Gene3D" id="3.30.530.20">
    <property type="match status" value="1"/>
</dbReference>
<dbReference type="InterPro" id="IPR023393">
    <property type="entry name" value="START-like_dom_sf"/>
</dbReference>
<dbReference type="AlphaFoldDB" id="A0A964T382"/>
<dbReference type="CDD" id="cd05018">
    <property type="entry name" value="CoxG"/>
    <property type="match status" value="1"/>
</dbReference>
<protein>
    <submittedName>
        <fullName evidence="1">Xanthine dehydrogenase family protein molybdopterin-binding subunit</fullName>
    </submittedName>
</protein>
<dbReference type="Pfam" id="PF06240">
    <property type="entry name" value="COXG"/>
    <property type="match status" value="1"/>
</dbReference>
<organism evidence="1 2">
    <name type="scientific">Propylenella binzhouense</name>
    <dbReference type="NCBI Taxonomy" id="2555902"/>
    <lineage>
        <taxon>Bacteria</taxon>
        <taxon>Pseudomonadati</taxon>
        <taxon>Pseudomonadota</taxon>
        <taxon>Alphaproteobacteria</taxon>
        <taxon>Hyphomicrobiales</taxon>
        <taxon>Propylenellaceae</taxon>
        <taxon>Propylenella</taxon>
    </lineage>
</organism>
<dbReference type="EMBL" id="SPKJ01000010">
    <property type="protein sequence ID" value="MYZ47099.1"/>
    <property type="molecule type" value="Genomic_DNA"/>
</dbReference>
<feature type="non-terminal residue" evidence="1">
    <location>
        <position position="1"/>
    </location>
</feature>
<sequence>APAPAPQAAAGGGRALTGKGSFEVAAPPSAIWRALLDPETLRKVVPGAHTVNVVGENHYQAEVSLGVGPIKGRFVADVRLSDLETERFARLAGGMTGPLGGSEGTGDVTITPTDAGCRLDYVYSVVVSGKVASVGGRMMERAAEIIIGQFFERLAATVGAPAVGGTASARAGGLAGALAFLRSLLGRGQ</sequence>
<evidence type="ECO:0000313" key="1">
    <source>
        <dbReference type="EMBL" id="MYZ47099.1"/>
    </source>
</evidence>
<dbReference type="Proteomes" id="UP000773614">
    <property type="component" value="Unassembled WGS sequence"/>
</dbReference>
<reference evidence="1" key="1">
    <citation type="submission" date="2019-03" db="EMBL/GenBank/DDBJ databases">
        <title>Afifella sp. nov., isolated from activated sludge.</title>
        <authorList>
            <person name="Li Q."/>
            <person name="Liu Y."/>
        </authorList>
    </citation>
    <scope>NUCLEOTIDE SEQUENCE</scope>
    <source>
        <strain evidence="1">L72</strain>
    </source>
</reference>
<gene>
    <name evidence="1" type="ORF">E4O86_05160</name>
</gene>
<dbReference type="SUPFAM" id="SSF55961">
    <property type="entry name" value="Bet v1-like"/>
    <property type="match status" value="1"/>
</dbReference>
<dbReference type="RefSeq" id="WP_161139449.1">
    <property type="nucleotide sequence ID" value="NZ_SPKJ01000010.1"/>
</dbReference>